<dbReference type="RefSeq" id="WP_185990588.1">
    <property type="nucleotide sequence ID" value="NZ_JACCAE010000001.1"/>
</dbReference>
<dbReference type="SMART" id="SM00829">
    <property type="entry name" value="PKS_ER"/>
    <property type="match status" value="1"/>
</dbReference>
<accession>A0A852VTT3</accession>
<dbReference type="GO" id="GO:0070402">
    <property type="term" value="F:NADPH binding"/>
    <property type="evidence" value="ECO:0007669"/>
    <property type="project" value="TreeGrafter"/>
</dbReference>
<dbReference type="InterPro" id="IPR013149">
    <property type="entry name" value="ADH-like_C"/>
</dbReference>
<sequence length="317" mass="32944">MRAIHISTLEGPDAIELVDAPEPSDDSLVTIEVKAAGVAFPELLQTRGLYQMKPDLPFVPGAEAAGVVESAPEGSGFSPGDRVAALTLLGGFAEKVQAKPDLTFPLPDGVSFEEAASFTFNYATVYFALLERGGLAEGESVLVHGAAGGIGTAAIQMAKAFGAERVIGVVSTEAKGEVARAAGADEVVLADGFLETIGKACVDIVVDPVGGDRFTDSLRSLKEHGRLLVIGFTAGEIPTVKVNRLLLNNIAVVGVGWGAFAMNRQGHVRKEWEAMLPHLRSGALRPVVGATHALEDAATALKSLEGRTVTGKVVLVP</sequence>
<dbReference type="EC" id="1.6.5.5" evidence="4"/>
<evidence type="ECO:0000256" key="1">
    <source>
        <dbReference type="ARBA" id="ARBA00022857"/>
    </source>
</evidence>
<dbReference type="SUPFAM" id="SSF51735">
    <property type="entry name" value="NAD(P)-binding Rossmann-fold domains"/>
    <property type="match status" value="1"/>
</dbReference>
<comment type="caution">
    <text evidence="4">The sequence shown here is derived from an EMBL/GenBank/DDBJ whole genome shotgun (WGS) entry which is preliminary data.</text>
</comment>
<keyword evidence="2 4" id="KW-0560">Oxidoreductase</keyword>
<dbReference type="AlphaFoldDB" id="A0A852VTT3"/>
<dbReference type="InterPro" id="IPR002364">
    <property type="entry name" value="Quin_OxRdtase/zeta-crystal_CS"/>
</dbReference>
<dbReference type="PROSITE" id="PS01162">
    <property type="entry name" value="QOR_ZETA_CRYSTAL"/>
    <property type="match status" value="1"/>
</dbReference>
<dbReference type="SUPFAM" id="SSF50129">
    <property type="entry name" value="GroES-like"/>
    <property type="match status" value="1"/>
</dbReference>
<protein>
    <submittedName>
        <fullName evidence="4">NADPH2:quinone reductase</fullName>
        <ecNumber evidence="4">1.6.5.5</ecNumber>
    </submittedName>
</protein>
<proteinExistence type="predicted"/>
<dbReference type="PANTHER" id="PTHR48106">
    <property type="entry name" value="QUINONE OXIDOREDUCTASE PIG3-RELATED"/>
    <property type="match status" value="1"/>
</dbReference>
<evidence type="ECO:0000256" key="2">
    <source>
        <dbReference type="ARBA" id="ARBA00023002"/>
    </source>
</evidence>
<dbReference type="Gene3D" id="3.90.180.10">
    <property type="entry name" value="Medium-chain alcohol dehydrogenases, catalytic domain"/>
    <property type="match status" value="1"/>
</dbReference>
<dbReference type="EMBL" id="JACCAE010000001">
    <property type="protein sequence ID" value="NYF97694.1"/>
    <property type="molecule type" value="Genomic_DNA"/>
</dbReference>
<dbReference type="Pfam" id="PF08240">
    <property type="entry name" value="ADH_N"/>
    <property type="match status" value="1"/>
</dbReference>
<dbReference type="GO" id="GO:0008270">
    <property type="term" value="F:zinc ion binding"/>
    <property type="evidence" value="ECO:0007669"/>
    <property type="project" value="InterPro"/>
</dbReference>
<feature type="domain" description="Enoyl reductase (ER)" evidence="3">
    <location>
        <begin position="7"/>
        <end position="315"/>
    </location>
</feature>
<dbReference type="InterPro" id="IPR011032">
    <property type="entry name" value="GroES-like_sf"/>
</dbReference>
<dbReference type="CDD" id="cd08241">
    <property type="entry name" value="QOR1"/>
    <property type="match status" value="1"/>
</dbReference>
<dbReference type="InterPro" id="IPR036291">
    <property type="entry name" value="NAD(P)-bd_dom_sf"/>
</dbReference>
<name>A0A852VTT3_9MICO</name>
<dbReference type="GO" id="GO:0005829">
    <property type="term" value="C:cytosol"/>
    <property type="evidence" value="ECO:0007669"/>
    <property type="project" value="TreeGrafter"/>
</dbReference>
<keyword evidence="5" id="KW-1185">Reference proteome</keyword>
<organism evidence="4 5">
    <name type="scientific">Janibacter cremeus</name>
    <dbReference type="NCBI Taxonomy" id="1285192"/>
    <lineage>
        <taxon>Bacteria</taxon>
        <taxon>Bacillati</taxon>
        <taxon>Actinomycetota</taxon>
        <taxon>Actinomycetes</taxon>
        <taxon>Micrococcales</taxon>
        <taxon>Intrasporangiaceae</taxon>
        <taxon>Janibacter</taxon>
    </lineage>
</organism>
<evidence type="ECO:0000259" key="3">
    <source>
        <dbReference type="SMART" id="SM00829"/>
    </source>
</evidence>
<dbReference type="GO" id="GO:0035925">
    <property type="term" value="F:mRNA 3'-UTR AU-rich region binding"/>
    <property type="evidence" value="ECO:0007669"/>
    <property type="project" value="TreeGrafter"/>
</dbReference>
<dbReference type="Gene3D" id="3.40.50.720">
    <property type="entry name" value="NAD(P)-binding Rossmann-like Domain"/>
    <property type="match status" value="1"/>
</dbReference>
<dbReference type="Pfam" id="PF00107">
    <property type="entry name" value="ADH_zinc_N"/>
    <property type="match status" value="1"/>
</dbReference>
<keyword evidence="1" id="KW-0521">NADP</keyword>
<gene>
    <name evidence="4" type="ORF">BJY20_001086</name>
</gene>
<dbReference type="InterPro" id="IPR020843">
    <property type="entry name" value="ER"/>
</dbReference>
<evidence type="ECO:0000313" key="4">
    <source>
        <dbReference type="EMBL" id="NYF97694.1"/>
    </source>
</evidence>
<evidence type="ECO:0000313" key="5">
    <source>
        <dbReference type="Proteomes" id="UP000554054"/>
    </source>
</evidence>
<reference evidence="4 5" key="1">
    <citation type="submission" date="2020-07" db="EMBL/GenBank/DDBJ databases">
        <title>Sequencing the genomes of 1000 actinobacteria strains.</title>
        <authorList>
            <person name="Klenk H.-P."/>
        </authorList>
    </citation>
    <scope>NUCLEOTIDE SEQUENCE [LARGE SCALE GENOMIC DNA]</scope>
    <source>
        <strain evidence="4 5">DSM 26154</strain>
    </source>
</reference>
<dbReference type="Proteomes" id="UP000554054">
    <property type="component" value="Unassembled WGS sequence"/>
</dbReference>
<dbReference type="PANTHER" id="PTHR48106:SF13">
    <property type="entry name" value="QUINONE OXIDOREDUCTASE-RELATED"/>
    <property type="match status" value="1"/>
</dbReference>
<dbReference type="InterPro" id="IPR013154">
    <property type="entry name" value="ADH-like_N"/>
</dbReference>
<dbReference type="GO" id="GO:0003960">
    <property type="term" value="F:quinone reductase (NADPH) activity"/>
    <property type="evidence" value="ECO:0007669"/>
    <property type="project" value="UniProtKB-EC"/>
</dbReference>